<feature type="transmembrane region" description="Helical" evidence="17">
    <location>
        <begin position="251"/>
        <end position="270"/>
    </location>
</feature>
<keyword evidence="5 17" id="KW-1003">Cell membrane</keyword>
<evidence type="ECO:0000313" key="18">
    <source>
        <dbReference type="EMBL" id="TCS97041.1"/>
    </source>
</evidence>
<comment type="subcellular location">
    <subcellularLocation>
        <location evidence="1 17">Cell membrane</location>
        <topology evidence="1 17">Multi-pass membrane protein</topology>
    </subcellularLocation>
</comment>
<feature type="transmembrane region" description="Helical" evidence="17">
    <location>
        <begin position="183"/>
        <end position="203"/>
    </location>
</feature>
<keyword evidence="7 17" id="KW-0378">Hydrolase</keyword>
<feature type="transmembrane region" description="Helical" evidence="17">
    <location>
        <begin position="109"/>
        <end position="131"/>
    </location>
</feature>
<dbReference type="PANTHER" id="PTHR30622">
    <property type="entry name" value="UNDECAPRENYL-DIPHOSPHATASE"/>
    <property type="match status" value="1"/>
</dbReference>
<dbReference type="Pfam" id="PF02673">
    <property type="entry name" value="BacA"/>
    <property type="match status" value="1"/>
</dbReference>
<feature type="transmembrane region" description="Helical" evidence="17">
    <location>
        <begin position="84"/>
        <end position="103"/>
    </location>
</feature>
<feature type="transmembrane region" description="Helical" evidence="17">
    <location>
        <begin position="52"/>
        <end position="72"/>
    </location>
</feature>
<name>A0A4R3LA92_9BACL</name>
<dbReference type="EC" id="3.6.1.27" evidence="3 17"/>
<evidence type="ECO:0000256" key="4">
    <source>
        <dbReference type="ARBA" id="ARBA00021581"/>
    </source>
</evidence>
<reference evidence="18 19" key="1">
    <citation type="submission" date="2019-03" db="EMBL/GenBank/DDBJ databases">
        <title>Genomic Encyclopedia of Type Strains, Phase IV (KMG-IV): sequencing the most valuable type-strain genomes for metagenomic binning, comparative biology and taxonomic classification.</title>
        <authorList>
            <person name="Goeker M."/>
        </authorList>
    </citation>
    <scope>NUCLEOTIDE SEQUENCE [LARGE SCALE GENOMIC DNA]</scope>
    <source>
        <strain evidence="18 19">DSM 45707</strain>
    </source>
</reference>
<dbReference type="InterPro" id="IPR003824">
    <property type="entry name" value="UppP"/>
</dbReference>
<evidence type="ECO:0000256" key="16">
    <source>
        <dbReference type="ARBA" id="ARBA00047594"/>
    </source>
</evidence>
<protein>
    <recommendedName>
        <fullName evidence="4 17">Undecaprenyl-diphosphatase</fullName>
        <ecNumber evidence="3 17">3.6.1.27</ecNumber>
    </recommendedName>
    <alternativeName>
        <fullName evidence="15 17">Bacitracin resistance protein</fullName>
    </alternativeName>
    <alternativeName>
        <fullName evidence="14 17">Undecaprenyl pyrophosphate phosphatase</fullName>
    </alternativeName>
</protein>
<feature type="transmembrane region" description="Helical" evidence="17">
    <location>
        <begin position="215"/>
        <end position="236"/>
    </location>
</feature>
<evidence type="ECO:0000256" key="3">
    <source>
        <dbReference type="ARBA" id="ARBA00012374"/>
    </source>
</evidence>
<keyword evidence="19" id="KW-1185">Reference proteome</keyword>
<organism evidence="18 19">
    <name type="scientific">Hazenella coriacea</name>
    <dbReference type="NCBI Taxonomy" id="1179467"/>
    <lineage>
        <taxon>Bacteria</taxon>
        <taxon>Bacillati</taxon>
        <taxon>Bacillota</taxon>
        <taxon>Bacilli</taxon>
        <taxon>Bacillales</taxon>
        <taxon>Thermoactinomycetaceae</taxon>
        <taxon>Hazenella</taxon>
    </lineage>
</organism>
<evidence type="ECO:0000256" key="9">
    <source>
        <dbReference type="ARBA" id="ARBA00022984"/>
    </source>
</evidence>
<dbReference type="Proteomes" id="UP000294937">
    <property type="component" value="Unassembled WGS sequence"/>
</dbReference>
<dbReference type="GO" id="GO:0046677">
    <property type="term" value="P:response to antibiotic"/>
    <property type="evidence" value="ECO:0007669"/>
    <property type="project" value="UniProtKB-UniRule"/>
</dbReference>
<dbReference type="GO" id="GO:0005886">
    <property type="term" value="C:plasma membrane"/>
    <property type="evidence" value="ECO:0007669"/>
    <property type="project" value="UniProtKB-SubCell"/>
</dbReference>
<dbReference type="GO" id="GO:0009252">
    <property type="term" value="P:peptidoglycan biosynthetic process"/>
    <property type="evidence" value="ECO:0007669"/>
    <property type="project" value="UniProtKB-KW"/>
</dbReference>
<feature type="transmembrane region" description="Helical" evidence="17">
    <location>
        <begin position="12"/>
        <end position="32"/>
    </location>
</feature>
<evidence type="ECO:0000256" key="15">
    <source>
        <dbReference type="ARBA" id="ARBA00032932"/>
    </source>
</evidence>
<comment type="caution">
    <text evidence="18">The sequence shown here is derived from an EMBL/GenBank/DDBJ whole genome shotgun (WGS) entry which is preliminary data.</text>
</comment>
<evidence type="ECO:0000256" key="12">
    <source>
        <dbReference type="ARBA" id="ARBA00023251"/>
    </source>
</evidence>
<comment type="miscellaneous">
    <text evidence="17">Bacitracin is thought to be involved in the inhibition of peptidoglycan synthesis by sequestering undecaprenyl diphosphate, thereby reducing the pool of lipid carrier available.</text>
</comment>
<evidence type="ECO:0000256" key="14">
    <source>
        <dbReference type="ARBA" id="ARBA00032707"/>
    </source>
</evidence>
<keyword evidence="9 17" id="KW-0573">Peptidoglycan synthesis</keyword>
<evidence type="ECO:0000256" key="11">
    <source>
        <dbReference type="ARBA" id="ARBA00023136"/>
    </source>
</evidence>
<keyword evidence="13 17" id="KW-0961">Cell wall biogenesis/degradation</keyword>
<keyword evidence="10 17" id="KW-1133">Transmembrane helix</keyword>
<proteinExistence type="inferred from homology"/>
<evidence type="ECO:0000256" key="13">
    <source>
        <dbReference type="ARBA" id="ARBA00023316"/>
    </source>
</evidence>
<dbReference type="GO" id="GO:0050380">
    <property type="term" value="F:undecaprenyl-diphosphatase activity"/>
    <property type="evidence" value="ECO:0007669"/>
    <property type="project" value="UniProtKB-UniRule"/>
</dbReference>
<evidence type="ECO:0000256" key="6">
    <source>
        <dbReference type="ARBA" id="ARBA00022692"/>
    </source>
</evidence>
<dbReference type="GO" id="GO:0008360">
    <property type="term" value="P:regulation of cell shape"/>
    <property type="evidence" value="ECO:0007669"/>
    <property type="project" value="UniProtKB-KW"/>
</dbReference>
<comment type="catalytic activity">
    <reaction evidence="16 17">
        <text>di-trans,octa-cis-undecaprenyl diphosphate + H2O = di-trans,octa-cis-undecaprenyl phosphate + phosphate + H(+)</text>
        <dbReference type="Rhea" id="RHEA:28094"/>
        <dbReference type="ChEBI" id="CHEBI:15377"/>
        <dbReference type="ChEBI" id="CHEBI:15378"/>
        <dbReference type="ChEBI" id="CHEBI:43474"/>
        <dbReference type="ChEBI" id="CHEBI:58405"/>
        <dbReference type="ChEBI" id="CHEBI:60392"/>
        <dbReference type="EC" id="3.6.1.27"/>
    </reaction>
</comment>
<dbReference type="GO" id="GO:0071555">
    <property type="term" value="P:cell wall organization"/>
    <property type="evidence" value="ECO:0007669"/>
    <property type="project" value="UniProtKB-KW"/>
</dbReference>
<evidence type="ECO:0000256" key="2">
    <source>
        <dbReference type="ARBA" id="ARBA00010621"/>
    </source>
</evidence>
<dbReference type="HAMAP" id="MF_01006">
    <property type="entry name" value="Undec_diphosphatase"/>
    <property type="match status" value="1"/>
</dbReference>
<comment type="similarity">
    <text evidence="2 17">Belongs to the UppP family.</text>
</comment>
<sequence>MNFIRRQGESVLDWLEAAILGIIQGLTEFLPISSTGHLYLGRHLFGLDEAGLFLDTMLHFGTLLAVLTVYWREIISIIRNPWSRLSRLIIVGTIPTVIIGLCFKDFFEAVSQTGVTIGWEFLITGIVLWFADARKDRGFKQLEQIQYKDAIWIGIFQGAAIMPALSRSGLTIATALFRNIDKATAAYFSFLLSIPSITGAFLLQGKKLFEGGSEMLPLSSLLIGTALSAVFGYMAVKWMISILQKGSLKGFAVYVWLLGGVILGAQWLGIF</sequence>
<keyword evidence="11 17" id="KW-0472">Membrane</keyword>
<dbReference type="PANTHER" id="PTHR30622:SF4">
    <property type="entry name" value="UNDECAPRENYL-DIPHOSPHATASE"/>
    <property type="match status" value="1"/>
</dbReference>
<dbReference type="EMBL" id="SMAG01000001">
    <property type="protein sequence ID" value="TCS97041.1"/>
    <property type="molecule type" value="Genomic_DNA"/>
</dbReference>
<evidence type="ECO:0000256" key="17">
    <source>
        <dbReference type="HAMAP-Rule" id="MF_01006"/>
    </source>
</evidence>
<evidence type="ECO:0000313" key="19">
    <source>
        <dbReference type="Proteomes" id="UP000294937"/>
    </source>
</evidence>
<comment type="function">
    <text evidence="17">Catalyzes the dephosphorylation of undecaprenyl diphosphate (UPP). Confers resistance to bacitracin.</text>
</comment>
<feature type="transmembrane region" description="Helical" evidence="17">
    <location>
        <begin position="151"/>
        <end position="177"/>
    </location>
</feature>
<evidence type="ECO:0000256" key="5">
    <source>
        <dbReference type="ARBA" id="ARBA00022475"/>
    </source>
</evidence>
<keyword evidence="6 17" id="KW-0812">Transmembrane</keyword>
<keyword evidence="8 17" id="KW-0133">Cell shape</keyword>
<evidence type="ECO:0000256" key="1">
    <source>
        <dbReference type="ARBA" id="ARBA00004651"/>
    </source>
</evidence>
<evidence type="ECO:0000256" key="8">
    <source>
        <dbReference type="ARBA" id="ARBA00022960"/>
    </source>
</evidence>
<evidence type="ECO:0000256" key="7">
    <source>
        <dbReference type="ARBA" id="ARBA00022801"/>
    </source>
</evidence>
<dbReference type="AlphaFoldDB" id="A0A4R3LA92"/>
<evidence type="ECO:0000256" key="10">
    <source>
        <dbReference type="ARBA" id="ARBA00022989"/>
    </source>
</evidence>
<accession>A0A4R3LA92</accession>
<keyword evidence="12 17" id="KW-0046">Antibiotic resistance</keyword>
<gene>
    <name evidence="17" type="primary">uppP</name>
    <name evidence="18" type="ORF">EDD58_101689</name>
</gene>